<proteinExistence type="predicted"/>
<evidence type="ECO:0000313" key="1">
    <source>
        <dbReference type="EMBL" id="QHT94923.1"/>
    </source>
</evidence>
<organism evidence="1">
    <name type="scientific">viral metagenome</name>
    <dbReference type="NCBI Taxonomy" id="1070528"/>
    <lineage>
        <taxon>unclassified sequences</taxon>
        <taxon>metagenomes</taxon>
        <taxon>organismal metagenomes</taxon>
    </lineage>
</organism>
<dbReference type="AlphaFoldDB" id="A0A6C0ITP0"/>
<name>A0A6C0ITP0_9ZZZZ</name>
<sequence>MKCLVKYMHHSDVSVEASWAPSYDENETILLGVYTIKVLKNYNHGETFKYLIKIINLDIDIPNIIVDEDALIEQDITLIQLISNLIANKRFEVKFTRDIIDAIYRK</sequence>
<protein>
    <submittedName>
        <fullName evidence="1">Uncharacterized protein</fullName>
    </submittedName>
</protein>
<accession>A0A6C0ITP0</accession>
<reference evidence="1" key="1">
    <citation type="journal article" date="2020" name="Nature">
        <title>Giant virus diversity and host interactions through global metagenomics.</title>
        <authorList>
            <person name="Schulz F."/>
            <person name="Roux S."/>
            <person name="Paez-Espino D."/>
            <person name="Jungbluth S."/>
            <person name="Walsh D.A."/>
            <person name="Denef V.J."/>
            <person name="McMahon K.D."/>
            <person name="Konstantinidis K.T."/>
            <person name="Eloe-Fadrosh E.A."/>
            <person name="Kyrpides N.C."/>
            <person name="Woyke T."/>
        </authorList>
    </citation>
    <scope>NUCLEOTIDE SEQUENCE</scope>
    <source>
        <strain evidence="1">GVMAG-M-3300024261-37</strain>
    </source>
</reference>
<dbReference type="EMBL" id="MN740232">
    <property type="protein sequence ID" value="QHT94923.1"/>
    <property type="molecule type" value="Genomic_DNA"/>
</dbReference>